<feature type="compositionally biased region" description="Polar residues" evidence="1">
    <location>
        <begin position="135"/>
        <end position="153"/>
    </location>
</feature>
<accession>F2RTD5</accession>
<name>F2RTD5_TRIT1</name>
<feature type="domain" description="DUF7735" evidence="2">
    <location>
        <begin position="91"/>
        <end position="139"/>
    </location>
</feature>
<organism evidence="3 4">
    <name type="scientific">Trichophyton tonsurans (strain CBS 112818)</name>
    <name type="common">Scalp ringworm fungus</name>
    <dbReference type="NCBI Taxonomy" id="647933"/>
    <lineage>
        <taxon>Eukaryota</taxon>
        <taxon>Fungi</taxon>
        <taxon>Dikarya</taxon>
        <taxon>Ascomycota</taxon>
        <taxon>Pezizomycotina</taxon>
        <taxon>Eurotiomycetes</taxon>
        <taxon>Eurotiomycetidae</taxon>
        <taxon>Onygenales</taxon>
        <taxon>Arthrodermataceae</taxon>
        <taxon>Trichophyton</taxon>
    </lineage>
</organism>
<dbReference type="Pfam" id="PF24870">
    <property type="entry name" value="DUF7735"/>
    <property type="match status" value="2"/>
</dbReference>
<evidence type="ECO:0000313" key="4">
    <source>
        <dbReference type="Proteomes" id="UP000009172"/>
    </source>
</evidence>
<gene>
    <name evidence="3" type="ORF">TESG_02094</name>
</gene>
<evidence type="ECO:0000313" key="3">
    <source>
        <dbReference type="EMBL" id="EGD94584.1"/>
    </source>
</evidence>
<feature type="region of interest" description="Disordered" evidence="1">
    <location>
        <begin position="135"/>
        <end position="172"/>
    </location>
</feature>
<protein>
    <recommendedName>
        <fullName evidence="2">DUF7735 domain-containing protein</fullName>
    </recommendedName>
</protein>
<dbReference type="EMBL" id="GG698483">
    <property type="protein sequence ID" value="EGD94584.1"/>
    <property type="molecule type" value="Genomic_DNA"/>
</dbReference>
<evidence type="ECO:0000256" key="1">
    <source>
        <dbReference type="SAM" id="MobiDB-lite"/>
    </source>
</evidence>
<reference evidence="4" key="1">
    <citation type="journal article" date="2012" name="MBio">
        <title>Comparative genome analysis of Trichophyton rubrum and related dermatophytes reveals candidate genes involved in infection.</title>
        <authorList>
            <person name="Martinez D.A."/>
            <person name="Oliver B.G."/>
            <person name="Graeser Y."/>
            <person name="Goldberg J.M."/>
            <person name="Li W."/>
            <person name="Martinez-Rossi N.M."/>
            <person name="Monod M."/>
            <person name="Shelest E."/>
            <person name="Barton R.C."/>
            <person name="Birch E."/>
            <person name="Brakhage A.A."/>
            <person name="Chen Z."/>
            <person name="Gurr S.J."/>
            <person name="Heiman D."/>
            <person name="Heitman J."/>
            <person name="Kosti I."/>
            <person name="Rossi A."/>
            <person name="Saif S."/>
            <person name="Samalova M."/>
            <person name="Saunders C.W."/>
            <person name="Shea T."/>
            <person name="Summerbell R.C."/>
            <person name="Xu J."/>
            <person name="Young S."/>
            <person name="Zeng Q."/>
            <person name="Birren B.W."/>
            <person name="Cuomo C.A."/>
            <person name="White T.C."/>
        </authorList>
    </citation>
    <scope>NUCLEOTIDE SEQUENCE [LARGE SCALE GENOMIC DNA]</scope>
    <source>
        <strain evidence="4">CBS 112818</strain>
    </source>
</reference>
<feature type="domain" description="DUF7735" evidence="2">
    <location>
        <begin position="36"/>
        <end position="88"/>
    </location>
</feature>
<dbReference type="Proteomes" id="UP000009172">
    <property type="component" value="Unassembled WGS sequence"/>
</dbReference>
<dbReference type="AlphaFoldDB" id="F2RTD5"/>
<dbReference type="HOGENOM" id="CLU_064135_1_0_1"/>
<proteinExistence type="predicted"/>
<evidence type="ECO:0000259" key="2">
    <source>
        <dbReference type="Pfam" id="PF24870"/>
    </source>
</evidence>
<dbReference type="OrthoDB" id="4940591at2759"/>
<keyword evidence="4" id="KW-1185">Reference proteome</keyword>
<sequence length="205" mass="21813">MFIGVMKRGNTDYTDVLKWTRHAAAKDITDDDITIILPNERPTVTIDPWQCLTQNLTEYFDVPRPTGAFYSAVHSHGSELIKDCVAATERKSHSSAVFTAAEMCPLGWFDAMLSIPGGRTWMNLTRIYGGCYANAQPTPGSEPSKRLSTTSGPTAMPGAGASATGHGQPTATPMENSIFGRAENRPGSLMVAGAGLAAASISSML</sequence>
<dbReference type="InterPro" id="IPR056637">
    <property type="entry name" value="DUF7735"/>
</dbReference>